<accession>A0A934QJM4</accession>
<evidence type="ECO:0000256" key="1">
    <source>
        <dbReference type="ARBA" id="ARBA00001947"/>
    </source>
</evidence>
<dbReference type="AlphaFoldDB" id="A0A934QJM4"/>
<dbReference type="InterPro" id="IPR032466">
    <property type="entry name" value="Metal_Hydrolase"/>
</dbReference>
<keyword evidence="3" id="KW-0378">Hydrolase</keyword>
<protein>
    <submittedName>
        <fullName evidence="6">Formimidoylglutamate deiminase</fullName>
    </submittedName>
</protein>
<evidence type="ECO:0000256" key="4">
    <source>
        <dbReference type="ARBA" id="ARBA00022833"/>
    </source>
</evidence>
<dbReference type="GO" id="GO:0019239">
    <property type="term" value="F:deaminase activity"/>
    <property type="evidence" value="ECO:0007669"/>
    <property type="project" value="TreeGrafter"/>
</dbReference>
<dbReference type="PANTHER" id="PTHR11271:SF48">
    <property type="entry name" value="AMIDOHYDROLASE-RELATED DOMAIN-CONTAINING PROTEIN"/>
    <property type="match status" value="1"/>
</dbReference>
<keyword evidence="4" id="KW-0862">Zinc</keyword>
<dbReference type="NCBIfam" id="NF006684">
    <property type="entry name" value="PRK09229.1-5"/>
    <property type="match status" value="1"/>
</dbReference>
<dbReference type="SUPFAM" id="SSF51556">
    <property type="entry name" value="Metallo-dependent hydrolases"/>
    <property type="match status" value="1"/>
</dbReference>
<dbReference type="EMBL" id="NRRE01000026">
    <property type="protein sequence ID" value="MBK1698091.1"/>
    <property type="molecule type" value="Genomic_DNA"/>
</dbReference>
<evidence type="ECO:0000259" key="5">
    <source>
        <dbReference type="Pfam" id="PF01979"/>
    </source>
</evidence>
<reference evidence="6" key="1">
    <citation type="submission" date="2017-08" db="EMBL/GenBank/DDBJ databases">
        <authorList>
            <person name="Imhoff J.F."/>
            <person name="Rahn T."/>
            <person name="Kuenzel S."/>
            <person name="Neulinger S.C."/>
        </authorList>
    </citation>
    <scope>NUCLEOTIDE SEQUENCE</scope>
    <source>
        <strain evidence="6">DSM 9154</strain>
    </source>
</reference>
<gene>
    <name evidence="6" type="ORF">CKO21_12655</name>
</gene>
<evidence type="ECO:0000313" key="6">
    <source>
        <dbReference type="EMBL" id="MBK1698091.1"/>
    </source>
</evidence>
<dbReference type="InterPro" id="IPR051607">
    <property type="entry name" value="Metallo-dep_hydrolases"/>
</dbReference>
<dbReference type="GO" id="GO:0046872">
    <property type="term" value="F:metal ion binding"/>
    <property type="evidence" value="ECO:0007669"/>
    <property type="project" value="UniProtKB-KW"/>
</dbReference>
<organism evidence="6 7">
    <name type="scientific">Rhodovibrio salinarum</name>
    <dbReference type="NCBI Taxonomy" id="1087"/>
    <lineage>
        <taxon>Bacteria</taxon>
        <taxon>Pseudomonadati</taxon>
        <taxon>Pseudomonadota</taxon>
        <taxon>Alphaproteobacteria</taxon>
        <taxon>Rhodospirillales</taxon>
        <taxon>Rhodovibrionaceae</taxon>
        <taxon>Rhodovibrio</taxon>
    </lineage>
</organism>
<proteinExistence type="predicted"/>
<dbReference type="PANTHER" id="PTHR11271">
    <property type="entry name" value="GUANINE DEAMINASE"/>
    <property type="match status" value="1"/>
</dbReference>
<dbReference type="NCBIfam" id="NF006681">
    <property type="entry name" value="PRK09229.1-2"/>
    <property type="match status" value="1"/>
</dbReference>
<dbReference type="NCBIfam" id="TIGR02022">
    <property type="entry name" value="hutF"/>
    <property type="match status" value="1"/>
</dbReference>
<dbReference type="Proteomes" id="UP000778970">
    <property type="component" value="Unassembled WGS sequence"/>
</dbReference>
<dbReference type="Gene3D" id="3.20.20.140">
    <property type="entry name" value="Metal-dependent hydrolases"/>
    <property type="match status" value="1"/>
</dbReference>
<dbReference type="InterPro" id="IPR010252">
    <property type="entry name" value="HutF"/>
</dbReference>
<dbReference type="InterPro" id="IPR006680">
    <property type="entry name" value="Amidohydro-rel"/>
</dbReference>
<dbReference type="GO" id="GO:0005829">
    <property type="term" value="C:cytosol"/>
    <property type="evidence" value="ECO:0007669"/>
    <property type="project" value="TreeGrafter"/>
</dbReference>
<keyword evidence="7" id="KW-1185">Reference proteome</keyword>
<keyword evidence="2" id="KW-0479">Metal-binding</keyword>
<name>A0A934QJM4_9PROT</name>
<sequence length="459" mass="50096">MPAYFADRVWLPQGWATNVRLSVDSDPGLLTAVQPNTVSDDAIRLSGPVIPGVPNAHSHAFQRALAGLGERAGRFANWRTAMYRLANALTPEQLEAISAQAYVELLKGGYTSVAEFHYLHHGPHGQPYRDLPELSWRVLSAARHAGIAMTLLPVLYGHSDFGGEAPEPGQQRFVNEPERLLHLIQRIQEGTRDQPDVQLGLAPHSLRAVTPETLHSAVHGFRQLAPTAPIHMHVAEQPGEVDACQDRFRQRPVAWLLDQTDLVDDGWTFVHCTQALDGELEQLARRGVTVALCPTTEANLGDGVCAADHFAAWQGRLAIGSDSQVCRDAFAELRALDHSQRLRHGRRPGITPRQGQEGPGADLLTRAGLGGRNALGQKVGQLVPGARADLLVLDPEVAALAGVPDERLLDALLFQQPTGAVRDVMVGGRWVVQARQHHAEERILSDYRTVMAELMPQLG</sequence>
<comment type="cofactor">
    <cofactor evidence="1">
        <name>Zn(2+)</name>
        <dbReference type="ChEBI" id="CHEBI:29105"/>
    </cofactor>
</comment>
<dbReference type="SUPFAM" id="SSF51338">
    <property type="entry name" value="Composite domain of metallo-dependent hydrolases"/>
    <property type="match status" value="1"/>
</dbReference>
<reference evidence="6" key="2">
    <citation type="journal article" date="2020" name="Microorganisms">
        <title>Osmotic Adaptation and Compatible Solute Biosynthesis of Phototrophic Bacteria as Revealed from Genome Analyses.</title>
        <authorList>
            <person name="Imhoff J.F."/>
            <person name="Rahn T."/>
            <person name="Kunzel S."/>
            <person name="Keller A."/>
            <person name="Neulinger S.C."/>
        </authorList>
    </citation>
    <scope>NUCLEOTIDE SEQUENCE</scope>
    <source>
        <strain evidence="6">DSM 9154</strain>
    </source>
</reference>
<evidence type="ECO:0000313" key="7">
    <source>
        <dbReference type="Proteomes" id="UP000778970"/>
    </source>
</evidence>
<dbReference type="Pfam" id="PF01979">
    <property type="entry name" value="Amidohydro_1"/>
    <property type="match status" value="1"/>
</dbReference>
<comment type="caution">
    <text evidence="6">The sequence shown here is derived from an EMBL/GenBank/DDBJ whole genome shotgun (WGS) entry which is preliminary data.</text>
</comment>
<dbReference type="InterPro" id="IPR011059">
    <property type="entry name" value="Metal-dep_hydrolase_composite"/>
</dbReference>
<evidence type="ECO:0000256" key="2">
    <source>
        <dbReference type="ARBA" id="ARBA00022723"/>
    </source>
</evidence>
<feature type="domain" description="Amidohydrolase-related" evidence="5">
    <location>
        <begin position="49"/>
        <end position="431"/>
    </location>
</feature>
<dbReference type="Gene3D" id="2.30.40.10">
    <property type="entry name" value="Urease, subunit C, domain 1"/>
    <property type="match status" value="1"/>
</dbReference>
<evidence type="ECO:0000256" key="3">
    <source>
        <dbReference type="ARBA" id="ARBA00022801"/>
    </source>
</evidence>